<comment type="similarity">
    <text evidence="1">Belongs to the cytochrome P450 family.</text>
</comment>
<dbReference type="PANTHER" id="PTHR46696:SF1">
    <property type="entry name" value="CYTOCHROME P450 YJIB-RELATED"/>
    <property type="match status" value="1"/>
</dbReference>
<protein>
    <submittedName>
        <fullName evidence="2">Cytochrome P450</fullName>
    </submittedName>
</protein>
<reference evidence="3" key="1">
    <citation type="submission" date="2023-07" db="EMBL/GenBank/DDBJ databases">
        <title>30 novel species of actinomycetes from the DSMZ collection.</title>
        <authorList>
            <person name="Nouioui I."/>
        </authorList>
    </citation>
    <scope>NUCLEOTIDE SEQUENCE [LARGE SCALE GENOMIC DNA]</scope>
    <source>
        <strain evidence="3">DSM 44918</strain>
    </source>
</reference>
<dbReference type="Pfam" id="PF00067">
    <property type="entry name" value="p450"/>
    <property type="match status" value="1"/>
</dbReference>
<dbReference type="PANTHER" id="PTHR46696">
    <property type="entry name" value="P450, PUTATIVE (EUROFUNG)-RELATED"/>
    <property type="match status" value="1"/>
</dbReference>
<gene>
    <name evidence="2" type="ORF">RNC47_26485</name>
</gene>
<name>A0ABU2LX84_9ACTN</name>
<dbReference type="InterPro" id="IPR001128">
    <property type="entry name" value="Cyt_P450"/>
</dbReference>
<dbReference type="SUPFAM" id="SSF48264">
    <property type="entry name" value="Cytochrome P450"/>
    <property type="match status" value="1"/>
</dbReference>
<sequence>MTTTAHTSDLDLFSDETLADPYPLYAQLRDLDSAVYMERLGVWAVGRHEDVRAALKDPVTFGSEGGVALTDAANQQILAGTVLASDGDHHRRLRRVLARQLGQPAIAKLTDLVRERAQQLVGQAVEHGTFDAVDLARRMVADTVMELMGLPDSTRQTVLDGAAPTFDCFGPANQRFLDAAPAAAAMVAFLHKAVTRTTVRPGSWMAGIYEAVDAGALGEHEATPLMSAYTAAGMDTTILGIASTIHLLSTHPEQWALVREDRTRFLGTAGNAFHEALRLEAPVQGFGRRVTTETTIGDTRIGPGQQVWLLYGSAGRDPRRWDNPDRFDVRRRDANQHLSLGAGPHACAGNHLAELQATALVEALAARCRAVEPAGAERGLNNVLRGWRRLPVTITLDDACAA</sequence>
<dbReference type="EMBL" id="JAVREM010000049">
    <property type="protein sequence ID" value="MDT0321888.1"/>
    <property type="molecule type" value="Genomic_DNA"/>
</dbReference>
<evidence type="ECO:0000256" key="1">
    <source>
        <dbReference type="ARBA" id="ARBA00010617"/>
    </source>
</evidence>
<keyword evidence="3" id="KW-1185">Reference proteome</keyword>
<dbReference type="RefSeq" id="WP_311602226.1">
    <property type="nucleotide sequence ID" value="NZ_JAVREM010000049.1"/>
</dbReference>
<organism evidence="2 3">
    <name type="scientific">Streptomyces millisiae</name>
    <dbReference type="NCBI Taxonomy" id="3075542"/>
    <lineage>
        <taxon>Bacteria</taxon>
        <taxon>Bacillati</taxon>
        <taxon>Actinomycetota</taxon>
        <taxon>Actinomycetes</taxon>
        <taxon>Kitasatosporales</taxon>
        <taxon>Streptomycetaceae</taxon>
        <taxon>Streptomyces</taxon>
    </lineage>
</organism>
<evidence type="ECO:0000313" key="2">
    <source>
        <dbReference type="EMBL" id="MDT0321888.1"/>
    </source>
</evidence>
<dbReference type="InterPro" id="IPR036396">
    <property type="entry name" value="Cyt_P450_sf"/>
</dbReference>
<proteinExistence type="inferred from homology"/>
<dbReference type="Gene3D" id="1.10.630.10">
    <property type="entry name" value="Cytochrome P450"/>
    <property type="match status" value="1"/>
</dbReference>
<evidence type="ECO:0000313" key="3">
    <source>
        <dbReference type="Proteomes" id="UP001183420"/>
    </source>
</evidence>
<accession>A0ABU2LX84</accession>
<comment type="caution">
    <text evidence="2">The sequence shown here is derived from an EMBL/GenBank/DDBJ whole genome shotgun (WGS) entry which is preliminary data.</text>
</comment>
<dbReference type="Proteomes" id="UP001183420">
    <property type="component" value="Unassembled WGS sequence"/>
</dbReference>
<dbReference type="InterPro" id="IPR002397">
    <property type="entry name" value="Cyt_P450_B"/>
</dbReference>
<dbReference type="PRINTS" id="PR00359">
    <property type="entry name" value="BP450"/>
</dbReference>